<sequence length="227" mass="25514">MAPRAVHFIRHAQGYHNVDDDQTIPDPDLTPKGREQCKHLSTIFPYFDSIDLVCASPIRRAIQTASISMDPYLQSGKNKILALPLAQEAPAEPANTPSGIKRLQDEYGNIVNFERCYELSDYDSKSGTFAPDGKSLKGRAATLRKFLRDREEEEIVVVSHGQFLHYVSRDVDDDGKQINGDWENTEYRSYIFWPVGHEDALLKETDESVKRRNASGPGKQMGSADNA</sequence>
<organism evidence="2 3">
    <name type="scientific">Didymella heteroderae</name>
    <dbReference type="NCBI Taxonomy" id="1769908"/>
    <lineage>
        <taxon>Eukaryota</taxon>
        <taxon>Fungi</taxon>
        <taxon>Dikarya</taxon>
        <taxon>Ascomycota</taxon>
        <taxon>Pezizomycotina</taxon>
        <taxon>Dothideomycetes</taxon>
        <taxon>Pleosporomycetidae</taxon>
        <taxon>Pleosporales</taxon>
        <taxon>Pleosporineae</taxon>
        <taxon>Didymellaceae</taxon>
        <taxon>Didymella</taxon>
    </lineage>
</organism>
<comment type="caution">
    <text evidence="2">The sequence shown here is derived from an EMBL/GenBank/DDBJ whole genome shotgun (WGS) entry which is preliminary data.</text>
</comment>
<evidence type="ECO:0008006" key="4">
    <source>
        <dbReference type="Google" id="ProtNLM"/>
    </source>
</evidence>
<dbReference type="InterPro" id="IPR029033">
    <property type="entry name" value="His_PPase_superfam"/>
</dbReference>
<dbReference type="Gene3D" id="3.40.50.1240">
    <property type="entry name" value="Phosphoglycerate mutase-like"/>
    <property type="match status" value="1"/>
</dbReference>
<reference evidence="2" key="1">
    <citation type="submission" date="2019-04" db="EMBL/GenBank/DDBJ databases">
        <title>Sequencing of skin fungus with MAO and IRED activity.</title>
        <authorList>
            <person name="Marsaioli A.J."/>
            <person name="Bonatto J.M.C."/>
            <person name="Reis Junior O."/>
        </authorList>
    </citation>
    <scope>NUCLEOTIDE SEQUENCE</scope>
    <source>
        <strain evidence="2">28M1</strain>
    </source>
</reference>
<keyword evidence="3" id="KW-1185">Reference proteome</keyword>
<evidence type="ECO:0000256" key="1">
    <source>
        <dbReference type="SAM" id="MobiDB-lite"/>
    </source>
</evidence>
<proteinExistence type="predicted"/>
<dbReference type="Pfam" id="PF00300">
    <property type="entry name" value="His_Phos_1"/>
    <property type="match status" value="1"/>
</dbReference>
<feature type="region of interest" description="Disordered" evidence="1">
    <location>
        <begin position="204"/>
        <end position="227"/>
    </location>
</feature>
<evidence type="ECO:0000313" key="2">
    <source>
        <dbReference type="EMBL" id="KAF3037382.1"/>
    </source>
</evidence>
<dbReference type="GO" id="GO:0005737">
    <property type="term" value="C:cytoplasm"/>
    <property type="evidence" value="ECO:0007669"/>
    <property type="project" value="TreeGrafter"/>
</dbReference>
<evidence type="ECO:0000313" key="3">
    <source>
        <dbReference type="Proteomes" id="UP000758155"/>
    </source>
</evidence>
<dbReference type="InterPro" id="IPR050275">
    <property type="entry name" value="PGM_Phosphatase"/>
</dbReference>
<dbReference type="OrthoDB" id="496981at2759"/>
<accession>A0A9P4WNN0</accession>
<gene>
    <name evidence="2" type="ORF">E8E12_007774</name>
</gene>
<dbReference type="GO" id="GO:0016791">
    <property type="term" value="F:phosphatase activity"/>
    <property type="evidence" value="ECO:0007669"/>
    <property type="project" value="TreeGrafter"/>
</dbReference>
<dbReference type="Proteomes" id="UP000758155">
    <property type="component" value="Unassembled WGS sequence"/>
</dbReference>
<dbReference type="SMART" id="SM00855">
    <property type="entry name" value="PGAM"/>
    <property type="match status" value="1"/>
</dbReference>
<dbReference type="PANTHER" id="PTHR48100">
    <property type="entry name" value="BROAD-SPECIFICITY PHOSPHATASE YOR283W-RELATED"/>
    <property type="match status" value="1"/>
</dbReference>
<dbReference type="SUPFAM" id="SSF53254">
    <property type="entry name" value="Phosphoglycerate mutase-like"/>
    <property type="match status" value="1"/>
</dbReference>
<dbReference type="InterPro" id="IPR013078">
    <property type="entry name" value="His_Pase_superF_clade-1"/>
</dbReference>
<dbReference type="EMBL" id="SWKV01000043">
    <property type="protein sequence ID" value="KAF3037382.1"/>
    <property type="molecule type" value="Genomic_DNA"/>
</dbReference>
<protein>
    <recommendedName>
        <fullName evidence="4">Phosphoglycerate mutase-like protein</fullName>
    </recommendedName>
</protein>
<dbReference type="AlphaFoldDB" id="A0A9P4WNN0"/>
<dbReference type="CDD" id="cd07067">
    <property type="entry name" value="HP_PGM_like"/>
    <property type="match status" value="1"/>
</dbReference>
<name>A0A9P4WNN0_9PLEO</name>
<dbReference type="PANTHER" id="PTHR48100:SF54">
    <property type="entry name" value="PHOSPHATASE SPAC5H10.03-RELATED"/>
    <property type="match status" value="1"/>
</dbReference>